<dbReference type="PANTHER" id="PTHR23501:SF197">
    <property type="entry name" value="COMD"/>
    <property type="match status" value="1"/>
</dbReference>
<feature type="transmembrane region" description="Helical" evidence="5">
    <location>
        <begin position="275"/>
        <end position="299"/>
    </location>
</feature>
<organism evidence="7 8">
    <name type="scientific">Lacibacterium aquatile</name>
    <dbReference type="NCBI Taxonomy" id="1168082"/>
    <lineage>
        <taxon>Bacteria</taxon>
        <taxon>Pseudomonadati</taxon>
        <taxon>Pseudomonadota</taxon>
        <taxon>Alphaproteobacteria</taxon>
        <taxon>Rhodospirillales</taxon>
        <taxon>Rhodospirillaceae</taxon>
    </lineage>
</organism>
<evidence type="ECO:0000313" key="7">
    <source>
        <dbReference type="EMBL" id="MFD2262296.1"/>
    </source>
</evidence>
<dbReference type="Pfam" id="PF07690">
    <property type="entry name" value="MFS_1"/>
    <property type="match status" value="1"/>
</dbReference>
<evidence type="ECO:0000256" key="2">
    <source>
        <dbReference type="ARBA" id="ARBA00022692"/>
    </source>
</evidence>
<feature type="transmembrane region" description="Helical" evidence="5">
    <location>
        <begin position="145"/>
        <end position="169"/>
    </location>
</feature>
<dbReference type="RefSeq" id="WP_379875223.1">
    <property type="nucleotide sequence ID" value="NZ_JBHUIP010000003.1"/>
</dbReference>
<comment type="caution">
    <text evidence="7">The sequence shown here is derived from an EMBL/GenBank/DDBJ whole genome shotgun (WGS) entry which is preliminary data.</text>
</comment>
<sequence length="495" mass="51707">MSSAAEAAPPPVALTPREIKVVLFGALLALFLAALDQTIVATALPVIGKDLGDFHLIGWIITSYMLTATAGTPILGKLGDLYGRRRLLYGCMVLFLIASVLCAISTTMVQLILARAVQGLAGGGLMTTVQALVGEIISPRERARYAAFFSMTWAAASLAGPILGGVFAAHVGWPWVFWINIPLGLAAMAVVVVALRKLPLQTRPARIDAPSILWLLVGSTTLLLAISEGGTSATWGMPVIAGLLVAGVGGLWFFFRRQTKVDEPILPPHFLTDRVIGPTLASIFIVFGAYLAVAVLAPTYLQVGLGATPDFAGLMMIPFMLSVPVTAFFGGQYVKKTGKYRLPVLVGIPFAVIALLIQAAFAGQLPAWLAALLLIPIGLGIGPIFPTTIVASQNAVAKRDLGAITGAFGFVRSLGGAVLMAGGTAMVLGLIAAWTPSLSSAGGLEGLARAALTPEDRLTISNAFGVLFLVTAVLMLVGLAVYARVEERPLRSSND</sequence>
<dbReference type="Proteomes" id="UP001597295">
    <property type="component" value="Unassembled WGS sequence"/>
</dbReference>
<keyword evidence="8" id="KW-1185">Reference proteome</keyword>
<dbReference type="InterPro" id="IPR036259">
    <property type="entry name" value="MFS_trans_sf"/>
</dbReference>
<reference evidence="8" key="1">
    <citation type="journal article" date="2019" name="Int. J. Syst. Evol. Microbiol.">
        <title>The Global Catalogue of Microorganisms (GCM) 10K type strain sequencing project: providing services to taxonomists for standard genome sequencing and annotation.</title>
        <authorList>
            <consortium name="The Broad Institute Genomics Platform"/>
            <consortium name="The Broad Institute Genome Sequencing Center for Infectious Disease"/>
            <person name="Wu L."/>
            <person name="Ma J."/>
        </authorList>
    </citation>
    <scope>NUCLEOTIDE SEQUENCE [LARGE SCALE GENOMIC DNA]</scope>
    <source>
        <strain evidence="8">CGMCC 1.19062</strain>
    </source>
</reference>
<dbReference type="InterPro" id="IPR005829">
    <property type="entry name" value="Sugar_transporter_CS"/>
</dbReference>
<accession>A0ABW5DRX0</accession>
<keyword evidence="2 5" id="KW-0812">Transmembrane</keyword>
<feature type="transmembrane region" description="Helical" evidence="5">
    <location>
        <begin position="56"/>
        <end position="75"/>
    </location>
</feature>
<dbReference type="PROSITE" id="PS50850">
    <property type="entry name" value="MFS"/>
    <property type="match status" value="1"/>
</dbReference>
<feature type="transmembrane region" description="Helical" evidence="5">
    <location>
        <begin position="175"/>
        <end position="195"/>
    </location>
</feature>
<feature type="transmembrane region" description="Helical" evidence="5">
    <location>
        <begin position="233"/>
        <end position="255"/>
    </location>
</feature>
<evidence type="ECO:0000256" key="5">
    <source>
        <dbReference type="SAM" id="Phobius"/>
    </source>
</evidence>
<comment type="subcellular location">
    <subcellularLocation>
        <location evidence="1">Membrane</location>
        <topology evidence="1">Multi-pass membrane protein</topology>
    </subcellularLocation>
</comment>
<evidence type="ECO:0000256" key="1">
    <source>
        <dbReference type="ARBA" id="ARBA00004141"/>
    </source>
</evidence>
<feature type="transmembrane region" description="Helical" evidence="5">
    <location>
        <begin position="112"/>
        <end position="133"/>
    </location>
</feature>
<dbReference type="PROSITE" id="PS00217">
    <property type="entry name" value="SUGAR_TRANSPORT_2"/>
    <property type="match status" value="1"/>
</dbReference>
<name>A0ABW5DRX0_9PROT</name>
<dbReference type="Gene3D" id="1.20.1250.20">
    <property type="entry name" value="MFS general substrate transporter like domains"/>
    <property type="match status" value="1"/>
</dbReference>
<dbReference type="CDD" id="cd17502">
    <property type="entry name" value="MFS_Azr1_MDR_like"/>
    <property type="match status" value="1"/>
</dbReference>
<evidence type="ECO:0000256" key="3">
    <source>
        <dbReference type="ARBA" id="ARBA00022989"/>
    </source>
</evidence>
<evidence type="ECO:0000259" key="6">
    <source>
        <dbReference type="PROSITE" id="PS50850"/>
    </source>
</evidence>
<keyword evidence="3 5" id="KW-1133">Transmembrane helix</keyword>
<dbReference type="InterPro" id="IPR020846">
    <property type="entry name" value="MFS_dom"/>
</dbReference>
<dbReference type="EMBL" id="JBHUIP010000003">
    <property type="protein sequence ID" value="MFD2262296.1"/>
    <property type="molecule type" value="Genomic_DNA"/>
</dbReference>
<feature type="transmembrane region" description="Helical" evidence="5">
    <location>
        <begin position="87"/>
        <end position="106"/>
    </location>
</feature>
<dbReference type="InterPro" id="IPR011701">
    <property type="entry name" value="MFS"/>
</dbReference>
<evidence type="ECO:0000313" key="8">
    <source>
        <dbReference type="Proteomes" id="UP001597295"/>
    </source>
</evidence>
<dbReference type="PANTHER" id="PTHR23501">
    <property type="entry name" value="MAJOR FACILITATOR SUPERFAMILY"/>
    <property type="match status" value="1"/>
</dbReference>
<feature type="transmembrane region" description="Helical" evidence="5">
    <location>
        <begin position="311"/>
        <end position="330"/>
    </location>
</feature>
<protein>
    <submittedName>
        <fullName evidence="7">MDR family MFS transporter</fullName>
    </submittedName>
</protein>
<keyword evidence="4 5" id="KW-0472">Membrane</keyword>
<feature type="transmembrane region" description="Helical" evidence="5">
    <location>
        <begin position="207"/>
        <end position="227"/>
    </location>
</feature>
<dbReference type="SUPFAM" id="SSF103473">
    <property type="entry name" value="MFS general substrate transporter"/>
    <property type="match status" value="1"/>
</dbReference>
<feature type="transmembrane region" description="Helical" evidence="5">
    <location>
        <begin position="413"/>
        <end position="434"/>
    </location>
</feature>
<gene>
    <name evidence="7" type="ORF">ACFSM5_05305</name>
</gene>
<feature type="transmembrane region" description="Helical" evidence="5">
    <location>
        <begin position="342"/>
        <end position="361"/>
    </location>
</feature>
<evidence type="ECO:0000256" key="4">
    <source>
        <dbReference type="ARBA" id="ARBA00023136"/>
    </source>
</evidence>
<feature type="transmembrane region" description="Helical" evidence="5">
    <location>
        <begin position="463"/>
        <end position="483"/>
    </location>
</feature>
<feature type="transmembrane region" description="Helical" evidence="5">
    <location>
        <begin position="367"/>
        <end position="392"/>
    </location>
</feature>
<feature type="domain" description="Major facilitator superfamily (MFS) profile" evidence="6">
    <location>
        <begin position="22"/>
        <end position="490"/>
    </location>
</feature>
<proteinExistence type="predicted"/>
<dbReference type="PRINTS" id="PR01036">
    <property type="entry name" value="TCRTETB"/>
</dbReference>
<dbReference type="Gene3D" id="1.20.1720.10">
    <property type="entry name" value="Multidrug resistance protein D"/>
    <property type="match status" value="1"/>
</dbReference>
<feature type="transmembrane region" description="Helical" evidence="5">
    <location>
        <begin position="21"/>
        <end position="44"/>
    </location>
</feature>